<gene>
    <name evidence="1" type="ORF">PsYK624_052360</name>
</gene>
<dbReference type="EMBL" id="BPQB01000011">
    <property type="protein sequence ID" value="GJE89142.1"/>
    <property type="molecule type" value="Genomic_DNA"/>
</dbReference>
<keyword evidence="2" id="KW-1185">Reference proteome</keyword>
<accession>A0A9P3LCS0</accession>
<dbReference type="InterPro" id="IPR012677">
    <property type="entry name" value="Nucleotide-bd_a/b_plait_sf"/>
</dbReference>
<dbReference type="AlphaFoldDB" id="A0A9P3LCS0"/>
<proteinExistence type="predicted"/>
<organism evidence="1 2">
    <name type="scientific">Phanerochaete sordida</name>
    <dbReference type="NCBI Taxonomy" id="48140"/>
    <lineage>
        <taxon>Eukaryota</taxon>
        <taxon>Fungi</taxon>
        <taxon>Dikarya</taxon>
        <taxon>Basidiomycota</taxon>
        <taxon>Agaricomycotina</taxon>
        <taxon>Agaricomycetes</taxon>
        <taxon>Polyporales</taxon>
        <taxon>Phanerochaetaceae</taxon>
        <taxon>Phanerochaete</taxon>
    </lineage>
</organism>
<dbReference type="GO" id="GO:0003676">
    <property type="term" value="F:nucleic acid binding"/>
    <property type="evidence" value="ECO:0007669"/>
    <property type="project" value="InterPro"/>
</dbReference>
<dbReference type="SUPFAM" id="SSF54928">
    <property type="entry name" value="RNA-binding domain, RBD"/>
    <property type="match status" value="1"/>
</dbReference>
<dbReference type="Gene3D" id="3.30.70.330">
    <property type="match status" value="1"/>
</dbReference>
<evidence type="ECO:0008006" key="3">
    <source>
        <dbReference type="Google" id="ProtNLM"/>
    </source>
</evidence>
<comment type="caution">
    <text evidence="1">The sequence shown here is derived from an EMBL/GenBank/DDBJ whole genome shotgun (WGS) entry which is preliminary data.</text>
</comment>
<evidence type="ECO:0000313" key="2">
    <source>
        <dbReference type="Proteomes" id="UP000703269"/>
    </source>
</evidence>
<dbReference type="InterPro" id="IPR035979">
    <property type="entry name" value="RBD_domain_sf"/>
</dbReference>
<protein>
    <recommendedName>
        <fullName evidence="3">RRM domain-containing protein</fullName>
    </recommendedName>
</protein>
<evidence type="ECO:0000313" key="1">
    <source>
        <dbReference type="EMBL" id="GJE89142.1"/>
    </source>
</evidence>
<reference evidence="1 2" key="1">
    <citation type="submission" date="2021-08" db="EMBL/GenBank/DDBJ databases">
        <title>Draft Genome Sequence of Phanerochaete sordida strain YK-624.</title>
        <authorList>
            <person name="Mori T."/>
            <person name="Dohra H."/>
            <person name="Suzuki T."/>
            <person name="Kawagishi H."/>
            <person name="Hirai H."/>
        </authorList>
    </citation>
    <scope>NUCLEOTIDE SEQUENCE [LARGE SCALE GENOMIC DNA]</scope>
    <source>
        <strain evidence="1 2">YK-624</strain>
    </source>
</reference>
<dbReference type="Proteomes" id="UP000703269">
    <property type="component" value="Unassembled WGS sequence"/>
</dbReference>
<sequence length="231" mass="26584">MFKAVAQVESVRMGRHFCHIDVRTTKEGFDLYEEHRRSPFYHDGKRLFIDYAPPAENANTSQTLFLSNFVGGEQEVRKMLKSWEEAIERVTGGKHDSSDVAWVKFRDHDAAEEAMRMLWGVQPQLSVEWARSDSAKVVDGANEPSDTLCLVGFLGRKAELRRHLAEFKQAIIDVRILPEHEHASRWDFVFVRFKTKERAMEARRILIDSPHFRVRYAVASAPPVEDDGGLL</sequence>
<name>A0A9P3LCS0_9APHY</name>